<reference evidence="2" key="1">
    <citation type="journal article" date="2022" name="Mol. Ecol. Resour.">
        <title>The genomes of chicory, endive, great burdock and yacon provide insights into Asteraceae palaeo-polyploidization history and plant inulin production.</title>
        <authorList>
            <person name="Fan W."/>
            <person name="Wang S."/>
            <person name="Wang H."/>
            <person name="Wang A."/>
            <person name="Jiang F."/>
            <person name="Liu H."/>
            <person name="Zhao H."/>
            <person name="Xu D."/>
            <person name="Zhang Y."/>
        </authorList>
    </citation>
    <scope>NUCLEOTIDE SEQUENCE [LARGE SCALE GENOMIC DNA]</scope>
    <source>
        <strain evidence="2">cv. Yunnan</strain>
    </source>
</reference>
<accession>A0ACB9I9T2</accession>
<organism evidence="1 2">
    <name type="scientific">Smallanthus sonchifolius</name>
    <dbReference type="NCBI Taxonomy" id="185202"/>
    <lineage>
        <taxon>Eukaryota</taxon>
        <taxon>Viridiplantae</taxon>
        <taxon>Streptophyta</taxon>
        <taxon>Embryophyta</taxon>
        <taxon>Tracheophyta</taxon>
        <taxon>Spermatophyta</taxon>
        <taxon>Magnoliopsida</taxon>
        <taxon>eudicotyledons</taxon>
        <taxon>Gunneridae</taxon>
        <taxon>Pentapetalae</taxon>
        <taxon>asterids</taxon>
        <taxon>campanulids</taxon>
        <taxon>Asterales</taxon>
        <taxon>Asteraceae</taxon>
        <taxon>Asteroideae</taxon>
        <taxon>Heliantheae alliance</taxon>
        <taxon>Millerieae</taxon>
        <taxon>Smallanthus</taxon>
    </lineage>
</organism>
<comment type="caution">
    <text evidence="1">The sequence shown here is derived from an EMBL/GenBank/DDBJ whole genome shotgun (WGS) entry which is preliminary data.</text>
</comment>
<evidence type="ECO:0000313" key="1">
    <source>
        <dbReference type="EMBL" id="KAI3804832.1"/>
    </source>
</evidence>
<protein>
    <submittedName>
        <fullName evidence="1">Uncharacterized protein</fullName>
    </submittedName>
</protein>
<sequence>MDYGRGARRDSGLLRGSRVCRFGHVGCNTRSGGNLKDIAQEKVRIGLSNLQLNSEKKDKCGRPRLFGNLKKKDASNIFKKARAFKECYVTEGKEPDYEADYTLPLPRGWSFMHSIALNKNRLDVVAIKGLKKFDQESK</sequence>
<name>A0ACB9I9T2_9ASTR</name>
<dbReference type="Proteomes" id="UP001056120">
    <property type="component" value="Linkage Group LG09"/>
</dbReference>
<proteinExistence type="predicted"/>
<dbReference type="EMBL" id="CM042026">
    <property type="protein sequence ID" value="KAI3804832.1"/>
    <property type="molecule type" value="Genomic_DNA"/>
</dbReference>
<gene>
    <name evidence="1" type="ORF">L1987_26671</name>
</gene>
<reference evidence="1 2" key="2">
    <citation type="journal article" date="2022" name="Mol. Ecol. Resour.">
        <title>The genomes of chicory, endive, great burdock and yacon provide insights into Asteraceae paleo-polyploidization history and plant inulin production.</title>
        <authorList>
            <person name="Fan W."/>
            <person name="Wang S."/>
            <person name="Wang H."/>
            <person name="Wang A."/>
            <person name="Jiang F."/>
            <person name="Liu H."/>
            <person name="Zhao H."/>
            <person name="Xu D."/>
            <person name="Zhang Y."/>
        </authorList>
    </citation>
    <scope>NUCLEOTIDE SEQUENCE [LARGE SCALE GENOMIC DNA]</scope>
    <source>
        <strain evidence="2">cv. Yunnan</strain>
        <tissue evidence="1">Leaves</tissue>
    </source>
</reference>
<keyword evidence="2" id="KW-1185">Reference proteome</keyword>
<evidence type="ECO:0000313" key="2">
    <source>
        <dbReference type="Proteomes" id="UP001056120"/>
    </source>
</evidence>